<dbReference type="PANTHER" id="PTHR23502">
    <property type="entry name" value="MAJOR FACILITATOR SUPERFAMILY"/>
    <property type="match status" value="1"/>
</dbReference>
<sequence length="572" mass="63061">MAPSSATLSKSESDSEKGDVAAKQNPQEQPNPQPPTVPTKVNSEKYFDRHDGETKSVGTASIASRRNPAINTHQPKPRDQHEIDTEKGPAHNNEEQDDSSLVGWDGPDDPHNPMNWSSWLKVSNIILISGITFVTPLASSMAAPGVPLIMREFESTSTELAAFVISVYVLGFAFGPMFLAPMSETYGRLPIYHICNVFFNLFNIACALAKNLDMLIGFRFLAGIFGSVALTNGGGTITDIVRQEKRGRAMSFFVIGPLLGPIIGPIAGGYLSEAKGWRWVFWVLSILGGLFTILCFIFLRETYAVVLLERKTQRKIKETGNINLRSKLDNRLSAKDLFLRAIVRPYKLLILSPIVLFTSIYVGLIYAYLYLLFTTFTSVFEESYGFSPGTVGLSYLGLGIGSMMGLTIFAVISDRLLKKMTKEGDLAAVRDGKPPPGMKPEYRLPPMAYCAWLIPAGFFIYGWTTRYKVHWIVPIMSTSLIGIGNLAVFMCIQMYLVDAYTIFAASALAANTIIRSIMAAVLPLCGQKMYDALGLGWGNSLLAFLALAGLPIPWALMIWGEKLRNKFKVTHL</sequence>
<gene>
    <name evidence="9" type="ORF">PVAG01_07798</name>
</gene>
<keyword evidence="5 7" id="KW-0472">Membrane</keyword>
<feature type="transmembrane region" description="Helical" evidence="7">
    <location>
        <begin position="469"/>
        <end position="492"/>
    </location>
</feature>
<keyword evidence="4 7" id="KW-1133">Transmembrane helix</keyword>
<dbReference type="InterPro" id="IPR036259">
    <property type="entry name" value="MFS_trans_sf"/>
</dbReference>
<dbReference type="EMBL" id="JBFCZG010000006">
    <property type="protein sequence ID" value="KAL3421353.1"/>
    <property type="molecule type" value="Genomic_DNA"/>
</dbReference>
<organism evidence="9 10">
    <name type="scientific">Phlyctema vagabunda</name>
    <dbReference type="NCBI Taxonomy" id="108571"/>
    <lineage>
        <taxon>Eukaryota</taxon>
        <taxon>Fungi</taxon>
        <taxon>Dikarya</taxon>
        <taxon>Ascomycota</taxon>
        <taxon>Pezizomycotina</taxon>
        <taxon>Leotiomycetes</taxon>
        <taxon>Helotiales</taxon>
        <taxon>Dermateaceae</taxon>
        <taxon>Phlyctema</taxon>
    </lineage>
</organism>
<keyword evidence="10" id="KW-1185">Reference proteome</keyword>
<dbReference type="InterPro" id="IPR020846">
    <property type="entry name" value="MFS_dom"/>
</dbReference>
<feature type="compositionally biased region" description="Polar residues" evidence="6">
    <location>
        <begin position="1"/>
        <end position="10"/>
    </location>
</feature>
<feature type="transmembrane region" description="Helical" evidence="7">
    <location>
        <begin position="160"/>
        <end position="179"/>
    </location>
</feature>
<feature type="compositionally biased region" description="Polar residues" evidence="6">
    <location>
        <begin position="56"/>
        <end position="74"/>
    </location>
</feature>
<dbReference type="SUPFAM" id="SSF103473">
    <property type="entry name" value="MFS general substrate transporter"/>
    <property type="match status" value="1"/>
</dbReference>
<evidence type="ECO:0000256" key="2">
    <source>
        <dbReference type="ARBA" id="ARBA00008335"/>
    </source>
</evidence>
<dbReference type="Pfam" id="PF07690">
    <property type="entry name" value="MFS_1"/>
    <property type="match status" value="1"/>
</dbReference>
<feature type="region of interest" description="Disordered" evidence="6">
    <location>
        <begin position="1"/>
        <end position="108"/>
    </location>
</feature>
<keyword evidence="3 7" id="KW-0812">Transmembrane</keyword>
<dbReference type="Proteomes" id="UP001629113">
    <property type="component" value="Unassembled WGS sequence"/>
</dbReference>
<protein>
    <recommendedName>
        <fullName evidence="8">Major facilitator superfamily (MFS) profile domain-containing protein</fullName>
    </recommendedName>
</protein>
<comment type="similarity">
    <text evidence="2">Belongs to the major facilitator superfamily.</text>
</comment>
<feature type="transmembrane region" description="Helical" evidence="7">
    <location>
        <begin position="279"/>
        <end position="299"/>
    </location>
</feature>
<feature type="transmembrane region" description="Helical" evidence="7">
    <location>
        <begin position="249"/>
        <end position="267"/>
    </location>
</feature>
<dbReference type="PANTHER" id="PTHR23502:SF68">
    <property type="entry name" value="MULTIDRUG TRANSPORTER, PUTATIVE (AFU_ORTHOLOGUE AFUA_3G01120)-RELATED"/>
    <property type="match status" value="1"/>
</dbReference>
<evidence type="ECO:0000256" key="4">
    <source>
        <dbReference type="ARBA" id="ARBA00022989"/>
    </source>
</evidence>
<dbReference type="Gene3D" id="1.20.1250.20">
    <property type="entry name" value="MFS general substrate transporter like domains"/>
    <property type="match status" value="1"/>
</dbReference>
<evidence type="ECO:0000256" key="6">
    <source>
        <dbReference type="SAM" id="MobiDB-lite"/>
    </source>
</evidence>
<evidence type="ECO:0000256" key="7">
    <source>
        <dbReference type="SAM" id="Phobius"/>
    </source>
</evidence>
<evidence type="ECO:0000256" key="5">
    <source>
        <dbReference type="ARBA" id="ARBA00023136"/>
    </source>
</evidence>
<feature type="transmembrane region" description="Helical" evidence="7">
    <location>
        <begin position="541"/>
        <end position="559"/>
    </location>
</feature>
<proteinExistence type="inferred from homology"/>
<feature type="compositionally biased region" description="Basic and acidic residues" evidence="6">
    <location>
        <begin position="11"/>
        <end position="20"/>
    </location>
</feature>
<feature type="domain" description="Major facilitator superfamily (MFS) profile" evidence="8">
    <location>
        <begin position="124"/>
        <end position="566"/>
    </location>
</feature>
<feature type="transmembrane region" description="Helical" evidence="7">
    <location>
        <begin position="191"/>
        <end position="210"/>
    </location>
</feature>
<comment type="subcellular location">
    <subcellularLocation>
        <location evidence="1">Membrane</location>
        <topology evidence="1">Multi-pass membrane protein</topology>
    </subcellularLocation>
</comment>
<reference evidence="9 10" key="1">
    <citation type="submission" date="2024-06" db="EMBL/GenBank/DDBJ databases">
        <title>Complete genome of Phlyctema vagabunda strain 19-DSS-EL-015.</title>
        <authorList>
            <person name="Fiorenzani C."/>
        </authorList>
    </citation>
    <scope>NUCLEOTIDE SEQUENCE [LARGE SCALE GENOMIC DNA]</scope>
    <source>
        <strain evidence="9 10">19-DSS-EL-015</strain>
    </source>
</reference>
<accession>A0ABR4PDF6</accession>
<feature type="compositionally biased region" description="Basic and acidic residues" evidence="6">
    <location>
        <begin position="42"/>
        <end position="54"/>
    </location>
</feature>
<name>A0ABR4PDF6_9HELO</name>
<comment type="caution">
    <text evidence="9">The sequence shown here is derived from an EMBL/GenBank/DDBJ whole genome shotgun (WGS) entry which is preliminary data.</text>
</comment>
<feature type="compositionally biased region" description="Basic and acidic residues" evidence="6">
    <location>
        <begin position="76"/>
        <end position="94"/>
    </location>
</feature>
<evidence type="ECO:0000313" key="9">
    <source>
        <dbReference type="EMBL" id="KAL3421353.1"/>
    </source>
</evidence>
<evidence type="ECO:0000256" key="3">
    <source>
        <dbReference type="ARBA" id="ARBA00022692"/>
    </source>
</evidence>
<evidence type="ECO:0000313" key="10">
    <source>
        <dbReference type="Proteomes" id="UP001629113"/>
    </source>
</evidence>
<dbReference type="CDD" id="cd17323">
    <property type="entry name" value="MFS_Tpo1_MDR_like"/>
    <property type="match status" value="1"/>
</dbReference>
<dbReference type="InterPro" id="IPR011701">
    <property type="entry name" value="MFS"/>
</dbReference>
<feature type="transmembrane region" description="Helical" evidence="7">
    <location>
        <begin position="122"/>
        <end position="140"/>
    </location>
</feature>
<evidence type="ECO:0000256" key="1">
    <source>
        <dbReference type="ARBA" id="ARBA00004141"/>
    </source>
</evidence>
<feature type="transmembrane region" description="Helical" evidence="7">
    <location>
        <begin position="348"/>
        <end position="373"/>
    </location>
</feature>
<feature type="transmembrane region" description="Helical" evidence="7">
    <location>
        <begin position="393"/>
        <end position="412"/>
    </location>
</feature>
<evidence type="ECO:0000259" key="8">
    <source>
        <dbReference type="PROSITE" id="PS50850"/>
    </source>
</evidence>
<feature type="transmembrane region" description="Helical" evidence="7">
    <location>
        <begin position="446"/>
        <end position="463"/>
    </location>
</feature>
<dbReference type="PROSITE" id="PS50850">
    <property type="entry name" value="MFS"/>
    <property type="match status" value="1"/>
</dbReference>
<feature type="transmembrane region" description="Helical" evidence="7">
    <location>
        <begin position="216"/>
        <end position="237"/>
    </location>
</feature>
<feature type="transmembrane region" description="Helical" evidence="7">
    <location>
        <begin position="499"/>
        <end position="521"/>
    </location>
</feature>